<dbReference type="InterPro" id="IPR018673">
    <property type="entry name" value="DUF2141"/>
</dbReference>
<name>A0A062VGE0_9PROT</name>
<gene>
    <name evidence="2" type="ORF">HPO_05842</name>
</gene>
<dbReference type="STRING" id="1280954.HPO_05842"/>
<protein>
    <recommendedName>
        <fullName evidence="4">DUF2141 domain-containing protein</fullName>
    </recommendedName>
</protein>
<dbReference type="OrthoDB" id="9788332at2"/>
<organism evidence="2 3">
    <name type="scientific">Hyphomonas polymorpha PS728</name>
    <dbReference type="NCBI Taxonomy" id="1280954"/>
    <lineage>
        <taxon>Bacteria</taxon>
        <taxon>Pseudomonadati</taxon>
        <taxon>Pseudomonadota</taxon>
        <taxon>Alphaproteobacteria</taxon>
        <taxon>Hyphomonadales</taxon>
        <taxon>Hyphomonadaceae</taxon>
        <taxon>Hyphomonas</taxon>
    </lineage>
</organism>
<sequence length="161" mass="17872">MHLGKVLMLMLAIFCQTAAAQTLNVLDIRADEAGDICGHGGPQIEVLVTGIYAEGILTVELYKPSERDFLKKASRLKRVRVPAENGSQRVCFDLPSSGTYAVAAYHDVNGDRELARHWNMLPAEPFALSNNQKLKLRMPKFDEAAFKAGDQTTTVRLELRK</sequence>
<proteinExistence type="predicted"/>
<dbReference type="eggNOG" id="COG4704">
    <property type="taxonomic scope" value="Bacteria"/>
</dbReference>
<comment type="caution">
    <text evidence="2">The sequence shown here is derived from an EMBL/GenBank/DDBJ whole genome shotgun (WGS) entry which is preliminary data.</text>
</comment>
<dbReference type="EMBL" id="ARYM01000005">
    <property type="protein sequence ID" value="KCZ99434.1"/>
    <property type="molecule type" value="Genomic_DNA"/>
</dbReference>
<keyword evidence="1" id="KW-0732">Signal</keyword>
<evidence type="ECO:0000256" key="1">
    <source>
        <dbReference type="SAM" id="SignalP"/>
    </source>
</evidence>
<reference evidence="2 3" key="1">
    <citation type="journal article" date="2014" name="Antonie Van Leeuwenhoek">
        <title>Hyphomonas beringensis sp. nov. and Hyphomonas chukchiensis sp. nov., isolated from surface seawater of the Bering Sea and Chukchi Sea.</title>
        <authorList>
            <person name="Li C."/>
            <person name="Lai Q."/>
            <person name="Li G."/>
            <person name="Dong C."/>
            <person name="Wang J."/>
            <person name="Liao Y."/>
            <person name="Shao Z."/>
        </authorList>
    </citation>
    <scope>NUCLEOTIDE SEQUENCE [LARGE SCALE GENOMIC DNA]</scope>
    <source>
        <strain evidence="2 3">PS728</strain>
    </source>
</reference>
<evidence type="ECO:0008006" key="4">
    <source>
        <dbReference type="Google" id="ProtNLM"/>
    </source>
</evidence>
<feature type="chain" id="PRO_5001615185" description="DUF2141 domain-containing protein" evidence="1">
    <location>
        <begin position="21"/>
        <end position="161"/>
    </location>
</feature>
<feature type="signal peptide" evidence="1">
    <location>
        <begin position="1"/>
        <end position="20"/>
    </location>
</feature>
<dbReference type="Pfam" id="PF09912">
    <property type="entry name" value="DUF2141"/>
    <property type="match status" value="1"/>
</dbReference>
<evidence type="ECO:0000313" key="3">
    <source>
        <dbReference type="Proteomes" id="UP000027100"/>
    </source>
</evidence>
<dbReference type="PATRIC" id="fig|1280954.3.peg.1192"/>
<accession>A0A062VGE0</accession>
<evidence type="ECO:0000313" key="2">
    <source>
        <dbReference type="EMBL" id="KCZ99434.1"/>
    </source>
</evidence>
<keyword evidence="3" id="KW-1185">Reference proteome</keyword>
<dbReference type="Proteomes" id="UP000027100">
    <property type="component" value="Unassembled WGS sequence"/>
</dbReference>
<dbReference type="AlphaFoldDB" id="A0A062VGE0"/>